<dbReference type="OrthoDB" id="586585at2759"/>
<comment type="subcellular location">
    <subcellularLocation>
        <location evidence="1 8">Nucleus</location>
    </subcellularLocation>
</comment>
<dbReference type="FunFam" id="1.10.287.190:FF:000001">
    <property type="entry name" value="Transcription initiation factor IIA subunit 2"/>
    <property type="match status" value="1"/>
</dbReference>
<keyword evidence="6 8" id="KW-0539">Nucleus</keyword>
<dbReference type="CDD" id="cd10145">
    <property type="entry name" value="TFIIA_gamma_N"/>
    <property type="match status" value="1"/>
</dbReference>
<evidence type="ECO:0000313" key="13">
    <source>
        <dbReference type="Proteomes" id="UP000182444"/>
    </source>
</evidence>
<name>A0A1D8NPJ2_YARLL</name>
<dbReference type="InterPro" id="IPR015871">
    <property type="entry name" value="TFIIA_gsu_C"/>
</dbReference>
<keyword evidence="12" id="KW-0648">Protein biosynthesis</keyword>
<dbReference type="GO" id="GO:0051123">
    <property type="term" value="P:RNA polymerase II preinitiation complex assembly"/>
    <property type="evidence" value="ECO:0007669"/>
    <property type="project" value="EnsemblFungi"/>
</dbReference>
<gene>
    <name evidence="12" type="ORF">B0I71DRAFT_127647</name>
    <name evidence="11" type="ORF">YALI1_F29317g</name>
</gene>
<dbReference type="VEuPathDB" id="FungiDB:YALI0_F22136g"/>
<evidence type="ECO:0000313" key="12">
    <source>
        <dbReference type="EMBL" id="RDW28319.1"/>
    </source>
</evidence>
<comment type="function">
    <text evidence="7">TFIIA is a component of the transcription machinery of RNA polymerase II and plays an important role in transcriptional activation. TFIIA in a complex with TBP mediates transcriptional activity.</text>
</comment>
<dbReference type="GO" id="GO:0017025">
    <property type="term" value="F:TBP-class protein binding"/>
    <property type="evidence" value="ECO:0007669"/>
    <property type="project" value="EnsemblFungi"/>
</dbReference>
<dbReference type="GeneID" id="2908833"/>
<dbReference type="InterPro" id="IPR009088">
    <property type="entry name" value="TFIIA_b-brl"/>
</dbReference>
<dbReference type="PANTHER" id="PTHR10966">
    <property type="entry name" value="TRANSCRIPTION INITIATION FACTOR IIA SUBUNIT 2"/>
    <property type="match status" value="1"/>
</dbReference>
<dbReference type="EMBL" id="KZ857326">
    <property type="protein sequence ID" value="RDW28319.1"/>
    <property type="molecule type" value="Genomic_DNA"/>
</dbReference>
<evidence type="ECO:0000313" key="11">
    <source>
        <dbReference type="EMBL" id="AOW07552.1"/>
    </source>
</evidence>
<feature type="domain" description="Transcription initiation factor IIA gamma subunit N-terminal" evidence="9">
    <location>
        <begin position="6"/>
        <end position="52"/>
    </location>
</feature>
<keyword evidence="12" id="KW-0396">Initiation factor</keyword>
<dbReference type="GO" id="GO:0060261">
    <property type="term" value="P:positive regulation of transcription initiation by RNA polymerase II"/>
    <property type="evidence" value="ECO:0007669"/>
    <property type="project" value="EnsemblFungi"/>
</dbReference>
<reference evidence="11 13" key="1">
    <citation type="journal article" date="2016" name="PLoS ONE">
        <title>Sequence Assembly of Yarrowia lipolytica Strain W29/CLIB89 Shows Transposable Element Diversity.</title>
        <authorList>
            <person name="Magnan C."/>
            <person name="Yu J."/>
            <person name="Chang I."/>
            <person name="Jahn E."/>
            <person name="Kanomata Y."/>
            <person name="Wu J."/>
            <person name="Zeller M."/>
            <person name="Oakes M."/>
            <person name="Baldi P."/>
            <person name="Sandmeyer S."/>
        </authorList>
    </citation>
    <scope>NUCLEOTIDE SEQUENCE [LARGE SCALE GENOMIC DNA]</scope>
    <source>
        <strain evidence="11">CLIB89</strain>
        <strain evidence="13">CLIB89(W29)</strain>
    </source>
</reference>
<dbReference type="eggNOG" id="KOG3463">
    <property type="taxonomic scope" value="Eukaryota"/>
</dbReference>
<evidence type="ECO:0000256" key="1">
    <source>
        <dbReference type="ARBA" id="ARBA00004123"/>
    </source>
</evidence>
<dbReference type="GO" id="GO:0005672">
    <property type="term" value="C:transcription factor TFIIA complex"/>
    <property type="evidence" value="ECO:0007669"/>
    <property type="project" value="EnsemblFungi"/>
</dbReference>
<dbReference type="Pfam" id="PF02268">
    <property type="entry name" value="TFIIA_gamma_N"/>
    <property type="match status" value="1"/>
</dbReference>
<dbReference type="KEGG" id="yli:2908833"/>
<dbReference type="InterPro" id="IPR015872">
    <property type="entry name" value="TFIIA_gsu_N"/>
</dbReference>
<evidence type="ECO:0000256" key="4">
    <source>
        <dbReference type="ARBA" id="ARBA00023015"/>
    </source>
</evidence>
<dbReference type="GO" id="GO:0003743">
    <property type="term" value="F:translation initiation factor activity"/>
    <property type="evidence" value="ECO:0007669"/>
    <property type="project" value="UniProtKB-KW"/>
</dbReference>
<reference evidence="12 14" key="2">
    <citation type="submission" date="2018-07" db="EMBL/GenBank/DDBJ databases">
        <title>Draft Genome Assemblies for Five Robust Yarrowia lipolytica Strains Exhibiting High Lipid Production and Pentose Sugar Utilization and Sugar Alcohol Secretion from Undetoxified Lignocellulosic Biomass Hydrolysates.</title>
        <authorList>
            <consortium name="DOE Joint Genome Institute"/>
            <person name="Walker C."/>
            <person name="Ryu S."/>
            <person name="Na H."/>
            <person name="Zane M."/>
            <person name="LaButti K."/>
            <person name="Lipzen A."/>
            <person name="Haridas S."/>
            <person name="Barry K."/>
            <person name="Grigoriev I.V."/>
            <person name="Quarterman J."/>
            <person name="Slininger P."/>
            <person name="Dien B."/>
            <person name="Trinh C.T."/>
        </authorList>
    </citation>
    <scope>NUCLEOTIDE SEQUENCE [LARGE SCALE GENOMIC DNA]</scope>
    <source>
        <strain evidence="12 14">YB392</strain>
    </source>
</reference>
<dbReference type="Gene3D" id="2.30.18.10">
    <property type="entry name" value="Transcription factor IIA (TFIIA), beta-barrel domain"/>
    <property type="match status" value="1"/>
</dbReference>
<dbReference type="Pfam" id="PF02751">
    <property type="entry name" value="TFIIA_gamma_C"/>
    <property type="match status" value="1"/>
</dbReference>
<dbReference type="RefSeq" id="XP_505738.1">
    <property type="nucleotide sequence ID" value="XM_505738.1"/>
</dbReference>
<dbReference type="Proteomes" id="UP000182444">
    <property type="component" value="Chromosome 1F"/>
</dbReference>
<accession>A0A1D8NPJ2</accession>
<organism evidence="11 13">
    <name type="scientific">Yarrowia lipolytica</name>
    <name type="common">Candida lipolytica</name>
    <dbReference type="NCBI Taxonomy" id="4952"/>
    <lineage>
        <taxon>Eukaryota</taxon>
        <taxon>Fungi</taxon>
        <taxon>Dikarya</taxon>
        <taxon>Ascomycota</taxon>
        <taxon>Saccharomycotina</taxon>
        <taxon>Dipodascomycetes</taxon>
        <taxon>Dipodascales</taxon>
        <taxon>Dipodascales incertae sedis</taxon>
        <taxon>Yarrowia</taxon>
    </lineage>
</organism>
<protein>
    <recommendedName>
        <fullName evidence="3 8">Transcription initiation factor IIA subunit 2</fullName>
    </recommendedName>
</protein>
<evidence type="ECO:0000256" key="8">
    <source>
        <dbReference type="PIRNR" id="PIRNR009415"/>
    </source>
</evidence>
<evidence type="ECO:0000256" key="6">
    <source>
        <dbReference type="ARBA" id="ARBA00023242"/>
    </source>
</evidence>
<dbReference type="AlphaFoldDB" id="A0A1D8NPJ2"/>
<keyword evidence="5 8" id="KW-0804">Transcription</keyword>
<feature type="domain" description="Transcription initiation factor IIA gamma subunit C-terminal" evidence="10">
    <location>
        <begin position="63"/>
        <end position="105"/>
    </location>
</feature>
<proteinExistence type="inferred from homology"/>
<evidence type="ECO:0000313" key="14">
    <source>
        <dbReference type="Proteomes" id="UP000256601"/>
    </source>
</evidence>
<dbReference type="PIRSF" id="PIRSF009415">
    <property type="entry name" value="Hum_TFIIA_gamma"/>
    <property type="match status" value="1"/>
</dbReference>
<evidence type="ECO:0000259" key="10">
    <source>
        <dbReference type="Pfam" id="PF02751"/>
    </source>
</evidence>
<dbReference type="InterPro" id="IPR009083">
    <property type="entry name" value="TFIIA_a-hlx"/>
</dbReference>
<dbReference type="InterPro" id="IPR003194">
    <property type="entry name" value="TFIIA_gsu"/>
</dbReference>
<dbReference type="GO" id="GO:0000979">
    <property type="term" value="F:RNA polymerase II core promoter sequence-specific DNA binding"/>
    <property type="evidence" value="ECO:0007669"/>
    <property type="project" value="EnsemblFungi"/>
</dbReference>
<evidence type="ECO:0000259" key="9">
    <source>
        <dbReference type="Pfam" id="PF02268"/>
    </source>
</evidence>
<dbReference type="SUPFAM" id="SSF47396">
    <property type="entry name" value="Transcription factor IIA (TFIIA), alpha-helical domain"/>
    <property type="match status" value="1"/>
</dbReference>
<keyword evidence="4 8" id="KW-0805">Transcription regulation</keyword>
<dbReference type="SUPFAM" id="SSF50784">
    <property type="entry name" value="Transcription factor IIA (TFIIA), beta-barrel domain"/>
    <property type="match status" value="1"/>
</dbReference>
<dbReference type="VEuPathDB" id="FungiDB:YALI1_F29317g"/>
<comment type="similarity">
    <text evidence="2 8">Belongs to the TFIIA subunit 2 family.</text>
</comment>
<evidence type="ECO:0000256" key="5">
    <source>
        <dbReference type="ARBA" id="ARBA00023163"/>
    </source>
</evidence>
<evidence type="ECO:0000256" key="2">
    <source>
        <dbReference type="ARBA" id="ARBA00007675"/>
    </source>
</evidence>
<dbReference type="Proteomes" id="UP000256601">
    <property type="component" value="Unassembled WGS sequence"/>
</dbReference>
<evidence type="ECO:0000256" key="3">
    <source>
        <dbReference type="ARBA" id="ARBA00019928"/>
    </source>
</evidence>
<dbReference type="EMBL" id="CP017558">
    <property type="protein sequence ID" value="AOW07552.1"/>
    <property type="molecule type" value="Genomic_DNA"/>
</dbReference>
<dbReference type="OMA" id="QYYELYR"/>
<dbReference type="CDD" id="cd10014">
    <property type="entry name" value="TFIIA_gamma_C"/>
    <property type="match status" value="1"/>
</dbReference>
<evidence type="ECO:0000256" key="7">
    <source>
        <dbReference type="ARBA" id="ARBA00024733"/>
    </source>
</evidence>
<sequence>MSTPPYYNIYRVSSIGTALTEALDELIRDSTIPPQLALKVVEVFDRVMADTLRNDVRNRMSFKGELHTYRGLEDVWTFIIRRVVFKMDNNDVVNADKIKIVTCNARKAGDA</sequence>
<dbReference type="Gene3D" id="1.10.287.190">
    <property type="entry name" value="Transcription factor IIA gamma subunit, alpha-helical domain"/>
    <property type="match status" value="1"/>
</dbReference>